<evidence type="ECO:0000256" key="1">
    <source>
        <dbReference type="ARBA" id="ARBA00004123"/>
    </source>
</evidence>
<dbReference type="EMBL" id="BSYA01000147">
    <property type="protein sequence ID" value="GMG34727.1"/>
    <property type="molecule type" value="Genomic_DNA"/>
</dbReference>
<proteinExistence type="predicted"/>
<dbReference type="InterPro" id="IPR011009">
    <property type="entry name" value="Kinase-like_dom_sf"/>
</dbReference>
<dbReference type="SUPFAM" id="SSF56112">
    <property type="entry name" value="Protein kinase-like (PK-like)"/>
    <property type="match status" value="1"/>
</dbReference>
<dbReference type="Pfam" id="PF04082">
    <property type="entry name" value="Fungal_trans"/>
    <property type="match status" value="1"/>
</dbReference>
<dbReference type="GO" id="GO:0005634">
    <property type="term" value="C:nucleus"/>
    <property type="evidence" value="ECO:0007669"/>
    <property type="project" value="UniProtKB-SubCell"/>
</dbReference>
<keyword evidence="2" id="KW-0805">Transcription regulation</keyword>
<dbReference type="Proteomes" id="UP001165205">
    <property type="component" value="Unassembled WGS sequence"/>
</dbReference>
<dbReference type="CDD" id="cd12148">
    <property type="entry name" value="fungal_TF_MHR"/>
    <property type="match status" value="1"/>
</dbReference>
<comment type="caution">
    <text evidence="6">The sequence shown here is derived from an EMBL/GenBank/DDBJ whole genome shotgun (WGS) entry which is preliminary data.</text>
</comment>
<sequence>MNPVMVESELPDLFHDLREKCAVSIAKSDLTAPGCYKVEAALMYMGIEYLGSNNSKTGVSILLGIISRLAIMMGYHRSTHLYHPPLRPFEVEMRRRCWLLLSVTDSIVALQSGLPRVIYQGLGDFTRPRNLLYEDLDPAMSILPPSRPETETPSRIMYMLALDDMLSVANEITDITSKGAITPERTICLDQELKTTRDRLPGALRMPLLTKAQEAQSDITIMQHTLEMIYQRSRCILHRQYLVSPQPTDIYRAFRWACVDAARCVLEYQCELFQDVLRSPGNRQRVWFGASRSVSDCLTAAMVICLDVINESKAAQPFSKSTRTELIQLLHKTYLSLKDTPRPSVEIAKAAERVATMLYQMGHAVTEGELRCSQPAAAVASQLPNSQLADHTAAPEEGASFPYTAFEDFLNGDNPLELFDWVCLVSLIEKAQRLGSLNPLEEARPFPTRGFKTIETNQLVEEEELPDHRADRFYPARPGEIFQKRYQIVAKLGFGTSSTTWLARDLNLAEREFTSPVSRKAVSPTRTIYLSRLMRPREGPMLLSDFGEARIGPGPHGGDIMPLVYRAPETLLYVGWSSPVDIWSVGLTVSLEYSNNYQFAHAIKMLRVF</sequence>
<organism evidence="6 7">
    <name type="scientific">Aspergillus oryzae</name>
    <name type="common">Yellow koji mold</name>
    <dbReference type="NCBI Taxonomy" id="5062"/>
    <lineage>
        <taxon>Eukaryota</taxon>
        <taxon>Fungi</taxon>
        <taxon>Dikarya</taxon>
        <taxon>Ascomycota</taxon>
        <taxon>Pezizomycotina</taxon>
        <taxon>Eurotiomycetes</taxon>
        <taxon>Eurotiomycetidae</taxon>
        <taxon>Eurotiales</taxon>
        <taxon>Aspergillaceae</taxon>
        <taxon>Aspergillus</taxon>
        <taxon>Aspergillus subgen. Circumdati</taxon>
    </lineage>
</organism>
<evidence type="ECO:0000256" key="3">
    <source>
        <dbReference type="ARBA" id="ARBA00023163"/>
    </source>
</evidence>
<dbReference type="Gene3D" id="1.10.510.10">
    <property type="entry name" value="Transferase(Phosphotransferase) domain 1"/>
    <property type="match status" value="1"/>
</dbReference>
<dbReference type="PANTHER" id="PTHR31001:SF49">
    <property type="entry name" value="ZN(II)2CYS6 TRANSCRIPTION FACTOR (EUROFUNG)"/>
    <property type="match status" value="1"/>
</dbReference>
<dbReference type="PANTHER" id="PTHR31001">
    <property type="entry name" value="UNCHARACTERIZED TRANSCRIPTIONAL REGULATORY PROTEIN"/>
    <property type="match status" value="1"/>
</dbReference>
<dbReference type="InterPro" id="IPR007219">
    <property type="entry name" value="XnlR_reg_dom"/>
</dbReference>
<protein>
    <submittedName>
        <fullName evidence="6">Unnamed protein product</fullName>
    </submittedName>
</protein>
<dbReference type="Gene3D" id="3.30.200.20">
    <property type="entry name" value="Phosphorylase Kinase, domain 1"/>
    <property type="match status" value="1"/>
</dbReference>
<evidence type="ECO:0000256" key="2">
    <source>
        <dbReference type="ARBA" id="ARBA00023015"/>
    </source>
</evidence>
<accession>A0AAN4YNV8</accession>
<gene>
    <name evidence="6" type="ORF">Aory04_001004800</name>
</gene>
<comment type="subcellular location">
    <subcellularLocation>
        <location evidence="1">Nucleus</location>
    </subcellularLocation>
</comment>
<feature type="domain" description="Xylanolytic transcriptional activator regulatory" evidence="5">
    <location>
        <begin position="40"/>
        <end position="118"/>
    </location>
</feature>
<dbReference type="AlphaFoldDB" id="A0AAN4YNV8"/>
<dbReference type="InterPro" id="IPR050613">
    <property type="entry name" value="Sec_Metabolite_Reg"/>
</dbReference>
<evidence type="ECO:0000313" key="6">
    <source>
        <dbReference type="EMBL" id="GMG34727.1"/>
    </source>
</evidence>
<evidence type="ECO:0000313" key="7">
    <source>
        <dbReference type="Proteomes" id="UP001165205"/>
    </source>
</evidence>
<evidence type="ECO:0000256" key="4">
    <source>
        <dbReference type="ARBA" id="ARBA00023242"/>
    </source>
</evidence>
<keyword evidence="4" id="KW-0539">Nucleus</keyword>
<evidence type="ECO:0000259" key="5">
    <source>
        <dbReference type="Pfam" id="PF04082"/>
    </source>
</evidence>
<reference evidence="6" key="1">
    <citation type="submission" date="2023-04" db="EMBL/GenBank/DDBJ databases">
        <title>Aspergillus oryzae NBRC 4228.</title>
        <authorList>
            <person name="Ichikawa N."/>
            <person name="Sato H."/>
            <person name="Tonouchi N."/>
        </authorList>
    </citation>
    <scope>NUCLEOTIDE SEQUENCE</scope>
    <source>
        <strain evidence="6">NBRC 4228</strain>
    </source>
</reference>
<keyword evidence="3" id="KW-0804">Transcription</keyword>
<name>A0AAN4YNV8_ASPOZ</name>